<organism evidence="1 2">
    <name type="scientific">Parahaliea maris</name>
    <dbReference type="NCBI Taxonomy" id="2716870"/>
    <lineage>
        <taxon>Bacteria</taxon>
        <taxon>Pseudomonadati</taxon>
        <taxon>Pseudomonadota</taxon>
        <taxon>Gammaproteobacteria</taxon>
        <taxon>Cellvibrionales</taxon>
        <taxon>Halieaceae</taxon>
        <taxon>Parahaliea</taxon>
    </lineage>
</organism>
<protein>
    <submittedName>
        <fullName evidence="1">Molybdopterin synthase sulfur carrier subunit</fullName>
    </submittedName>
</protein>
<reference evidence="1 2" key="1">
    <citation type="submission" date="2019-08" db="EMBL/GenBank/DDBJ databases">
        <title>Parahaliea maris sp. nov., isolated from the surface seawater.</title>
        <authorList>
            <person name="Liu Y."/>
        </authorList>
    </citation>
    <scope>NUCLEOTIDE SEQUENCE [LARGE SCALE GENOMIC DNA]</scope>
    <source>
        <strain evidence="1 2">HSLHS9</strain>
    </source>
</reference>
<dbReference type="SUPFAM" id="SSF54285">
    <property type="entry name" value="MoaD/ThiS"/>
    <property type="match status" value="1"/>
</dbReference>
<dbReference type="RefSeq" id="WP_148067556.1">
    <property type="nucleotide sequence ID" value="NZ_VRZA01000002.1"/>
</dbReference>
<comment type="caution">
    <text evidence="1">The sequence shown here is derived from an EMBL/GenBank/DDBJ whole genome shotgun (WGS) entry which is preliminary data.</text>
</comment>
<evidence type="ECO:0000313" key="2">
    <source>
        <dbReference type="Proteomes" id="UP000321039"/>
    </source>
</evidence>
<dbReference type="Pfam" id="PF02597">
    <property type="entry name" value="ThiS"/>
    <property type="match status" value="1"/>
</dbReference>
<dbReference type="InterPro" id="IPR016155">
    <property type="entry name" value="Mopterin_synth/thiamin_S_b"/>
</dbReference>
<dbReference type="Gene3D" id="3.10.20.30">
    <property type="match status" value="1"/>
</dbReference>
<accession>A0A5C9A436</accession>
<dbReference type="InterPro" id="IPR003749">
    <property type="entry name" value="ThiS/MoaD-like"/>
</dbReference>
<gene>
    <name evidence="1" type="primary">moaD</name>
    <name evidence="1" type="ORF">FV139_07165</name>
</gene>
<dbReference type="EMBL" id="VRZA01000002">
    <property type="protein sequence ID" value="TXS95645.1"/>
    <property type="molecule type" value="Genomic_DNA"/>
</dbReference>
<name>A0A5C9A436_9GAMM</name>
<keyword evidence="2" id="KW-1185">Reference proteome</keyword>
<dbReference type="AlphaFoldDB" id="A0A5C9A436"/>
<proteinExistence type="predicted"/>
<dbReference type="InterPro" id="IPR012675">
    <property type="entry name" value="Beta-grasp_dom_sf"/>
</dbReference>
<sequence length="82" mass="9039">MICVRFFARVREALDTEELALSEADVADLDALQDHLQQLGEPWRSVLAEPNLLRAVNHEVVHGNRALADGDEVAFYPPVTGG</sequence>
<dbReference type="CDD" id="cd00754">
    <property type="entry name" value="Ubl_MoaD"/>
    <property type="match status" value="1"/>
</dbReference>
<dbReference type="Proteomes" id="UP000321039">
    <property type="component" value="Unassembled WGS sequence"/>
</dbReference>
<evidence type="ECO:0000313" key="1">
    <source>
        <dbReference type="EMBL" id="TXS95645.1"/>
    </source>
</evidence>